<organism evidence="1 2">
    <name type="scientific">Teladorsagia circumcincta</name>
    <name type="common">Brown stomach worm</name>
    <name type="synonym">Ostertagia circumcincta</name>
    <dbReference type="NCBI Taxonomy" id="45464"/>
    <lineage>
        <taxon>Eukaryota</taxon>
        <taxon>Metazoa</taxon>
        <taxon>Ecdysozoa</taxon>
        <taxon>Nematoda</taxon>
        <taxon>Chromadorea</taxon>
        <taxon>Rhabditida</taxon>
        <taxon>Rhabditina</taxon>
        <taxon>Rhabditomorpha</taxon>
        <taxon>Strongyloidea</taxon>
        <taxon>Trichostrongylidae</taxon>
        <taxon>Teladorsagia</taxon>
    </lineage>
</organism>
<dbReference type="EMBL" id="KZ351808">
    <property type="protein sequence ID" value="PIO62667.1"/>
    <property type="molecule type" value="Genomic_DNA"/>
</dbReference>
<proteinExistence type="predicted"/>
<accession>A0A2G9TXK8</accession>
<sequence length="112" mass="13261">MPYSKTHKEEAAFRDHANVVVALENKIEAPQDYRNMSLVTLMSFFVRRFRVSSIIINTKNANEFLPVFFNDGIFPESNMRVCQLNVAYRKPKTLEEMEDFRAAWHAILYERR</sequence>
<reference evidence="1 2" key="1">
    <citation type="submission" date="2015-09" db="EMBL/GenBank/DDBJ databases">
        <title>Draft genome of the parasitic nematode Teladorsagia circumcincta isolate WARC Sus (inbred).</title>
        <authorList>
            <person name="Mitreva M."/>
        </authorList>
    </citation>
    <scope>NUCLEOTIDE SEQUENCE [LARGE SCALE GENOMIC DNA]</scope>
    <source>
        <strain evidence="1 2">S</strain>
    </source>
</reference>
<evidence type="ECO:0000313" key="1">
    <source>
        <dbReference type="EMBL" id="PIO62667.1"/>
    </source>
</evidence>
<protein>
    <submittedName>
        <fullName evidence="1">Uncharacterized protein</fullName>
    </submittedName>
</protein>
<gene>
    <name evidence="1" type="ORF">TELCIR_15762</name>
</gene>
<dbReference type="Proteomes" id="UP000230423">
    <property type="component" value="Unassembled WGS sequence"/>
</dbReference>
<evidence type="ECO:0000313" key="2">
    <source>
        <dbReference type="Proteomes" id="UP000230423"/>
    </source>
</evidence>
<dbReference type="OrthoDB" id="5792277at2759"/>
<name>A0A2G9TXK8_TELCI</name>
<dbReference type="AlphaFoldDB" id="A0A2G9TXK8"/>
<keyword evidence="2" id="KW-1185">Reference proteome</keyword>